<sequence>MNKMKNIIRSLLHDTNFHAKRGEKDSYFGAVNDQSH</sequence>
<accession>K5ZEE8</accession>
<dbReference type="EMBL" id="AGZO01000030">
    <property type="protein sequence ID" value="EKN09605.1"/>
    <property type="molecule type" value="Genomic_DNA"/>
</dbReference>
<dbReference type="HOGENOM" id="CLU_3357509_0_0_10"/>
<proteinExistence type="predicted"/>
<protein>
    <submittedName>
        <fullName evidence="1">Uncharacterized protein</fullName>
    </submittedName>
</protein>
<dbReference type="Proteomes" id="UP000006330">
    <property type="component" value="Unassembled WGS sequence"/>
</dbReference>
<gene>
    <name evidence="1" type="ORF">HMPREF1076_04209</name>
</gene>
<name>K5ZEE8_9BACT</name>
<evidence type="ECO:0000313" key="2">
    <source>
        <dbReference type="Proteomes" id="UP000006330"/>
    </source>
</evidence>
<evidence type="ECO:0000313" key="1">
    <source>
        <dbReference type="EMBL" id="EKN09605.1"/>
    </source>
</evidence>
<organism evidence="1 2">
    <name type="scientific">Parabacteroides goldsteinii CL02T12C30</name>
    <dbReference type="NCBI Taxonomy" id="999418"/>
    <lineage>
        <taxon>Bacteria</taxon>
        <taxon>Pseudomonadati</taxon>
        <taxon>Bacteroidota</taxon>
        <taxon>Bacteroidia</taxon>
        <taxon>Bacteroidales</taxon>
        <taxon>Tannerellaceae</taxon>
        <taxon>Parabacteroides</taxon>
    </lineage>
</organism>
<comment type="caution">
    <text evidence="1">The sequence shown here is derived from an EMBL/GenBank/DDBJ whole genome shotgun (WGS) entry which is preliminary data.</text>
</comment>
<reference evidence="1 2" key="1">
    <citation type="submission" date="2012-02" db="EMBL/GenBank/DDBJ databases">
        <title>The Genome Sequence of Parabacteroides goldsteinii CL02T12C30.</title>
        <authorList>
            <consortium name="The Broad Institute Genome Sequencing Platform"/>
            <person name="Earl A."/>
            <person name="Ward D."/>
            <person name="Feldgarden M."/>
            <person name="Gevers D."/>
            <person name="Zitomersky N.L."/>
            <person name="Coyne M.J."/>
            <person name="Comstock L.E."/>
            <person name="Young S.K."/>
            <person name="Zeng Q."/>
            <person name="Gargeya S."/>
            <person name="Fitzgerald M."/>
            <person name="Haas B."/>
            <person name="Abouelleil A."/>
            <person name="Alvarado L."/>
            <person name="Arachchi H.M."/>
            <person name="Berlin A."/>
            <person name="Chapman S.B."/>
            <person name="Gearin G."/>
            <person name="Goldberg J."/>
            <person name="Griggs A."/>
            <person name="Gujja S."/>
            <person name="Hansen M."/>
            <person name="Heiman D."/>
            <person name="Howarth C."/>
            <person name="Larimer J."/>
            <person name="Lui A."/>
            <person name="MacDonald P.J.P."/>
            <person name="McCowen C."/>
            <person name="Montmayeur A."/>
            <person name="Murphy C."/>
            <person name="Neiman D."/>
            <person name="Pearson M."/>
            <person name="Priest M."/>
            <person name="Roberts A."/>
            <person name="Saif S."/>
            <person name="Shea T."/>
            <person name="Sisk P."/>
            <person name="Stolte C."/>
            <person name="Sykes S."/>
            <person name="Wortman J."/>
            <person name="Nusbaum C."/>
            <person name="Birren B."/>
        </authorList>
    </citation>
    <scope>NUCLEOTIDE SEQUENCE [LARGE SCALE GENOMIC DNA]</scope>
    <source>
        <strain evidence="1 2">CL02T12C30</strain>
    </source>
</reference>
<dbReference type="AlphaFoldDB" id="K5ZEE8"/>